<evidence type="ECO:0000256" key="8">
    <source>
        <dbReference type="ARBA" id="ARBA00022786"/>
    </source>
</evidence>
<dbReference type="GO" id="GO:0005634">
    <property type="term" value="C:nucleus"/>
    <property type="evidence" value="ECO:0007669"/>
    <property type="project" value="TreeGrafter"/>
</dbReference>
<dbReference type="Pfam" id="PF02825">
    <property type="entry name" value="WWE"/>
    <property type="match status" value="1"/>
</dbReference>
<dbReference type="GO" id="GO:0072572">
    <property type="term" value="F:poly-ADP-D-ribose binding"/>
    <property type="evidence" value="ECO:0007669"/>
    <property type="project" value="UniProtKB-UniRule"/>
</dbReference>
<dbReference type="InterPro" id="IPR037197">
    <property type="entry name" value="WWE_dom_sf"/>
</dbReference>
<gene>
    <name evidence="15" type="ORF">CHIRRI_LOCUS7029</name>
</gene>
<dbReference type="InterPro" id="IPR004170">
    <property type="entry name" value="WWE_dom"/>
</dbReference>
<dbReference type="GO" id="GO:0005829">
    <property type="term" value="C:cytosol"/>
    <property type="evidence" value="ECO:0007669"/>
    <property type="project" value="UniProtKB-SubCell"/>
</dbReference>
<evidence type="ECO:0000256" key="4">
    <source>
        <dbReference type="ARBA" id="ARBA00022679"/>
    </source>
</evidence>
<keyword evidence="6 11" id="KW-0479">Metal-binding</keyword>
<evidence type="ECO:0000256" key="2">
    <source>
        <dbReference type="ARBA" id="ARBA00004514"/>
    </source>
</evidence>
<dbReference type="Gene3D" id="3.30.720.50">
    <property type="match status" value="1"/>
</dbReference>
<feature type="compositionally biased region" description="Polar residues" evidence="12">
    <location>
        <begin position="160"/>
        <end position="177"/>
    </location>
</feature>
<dbReference type="EMBL" id="OU895878">
    <property type="protein sequence ID" value="CAG9804135.1"/>
    <property type="molecule type" value="Genomic_DNA"/>
</dbReference>
<reference evidence="15" key="2">
    <citation type="submission" date="2022-10" db="EMBL/GenBank/DDBJ databases">
        <authorList>
            <consortium name="ENA_rothamsted_submissions"/>
            <consortium name="culmorum"/>
            <person name="King R."/>
        </authorList>
    </citation>
    <scope>NUCLEOTIDE SEQUENCE</scope>
</reference>
<evidence type="ECO:0000256" key="3">
    <source>
        <dbReference type="ARBA" id="ARBA00022490"/>
    </source>
</evidence>
<organism evidence="15 16">
    <name type="scientific">Chironomus riparius</name>
    <dbReference type="NCBI Taxonomy" id="315576"/>
    <lineage>
        <taxon>Eukaryota</taxon>
        <taxon>Metazoa</taxon>
        <taxon>Ecdysozoa</taxon>
        <taxon>Arthropoda</taxon>
        <taxon>Hexapoda</taxon>
        <taxon>Insecta</taxon>
        <taxon>Pterygota</taxon>
        <taxon>Neoptera</taxon>
        <taxon>Endopterygota</taxon>
        <taxon>Diptera</taxon>
        <taxon>Nematocera</taxon>
        <taxon>Chironomoidea</taxon>
        <taxon>Chironomidae</taxon>
        <taxon>Chironominae</taxon>
        <taxon>Chironomus</taxon>
    </lineage>
</organism>
<keyword evidence="8 11" id="KW-0833">Ubl conjugation pathway</keyword>
<evidence type="ECO:0000256" key="1">
    <source>
        <dbReference type="ARBA" id="ARBA00000900"/>
    </source>
</evidence>
<proteinExistence type="predicted"/>
<evidence type="ECO:0000256" key="6">
    <source>
        <dbReference type="ARBA" id="ARBA00022723"/>
    </source>
</evidence>
<comment type="subcellular location">
    <subcellularLocation>
        <location evidence="2 11">Cytoplasm</location>
        <location evidence="2 11">Cytosol</location>
    </subcellularLocation>
</comment>
<dbReference type="InterPro" id="IPR018123">
    <property type="entry name" value="WWE-dom_subgr"/>
</dbReference>
<dbReference type="GO" id="GO:0051865">
    <property type="term" value="P:protein autoubiquitination"/>
    <property type="evidence" value="ECO:0007669"/>
    <property type="project" value="UniProtKB-UniRule"/>
</dbReference>
<dbReference type="Proteomes" id="UP001153620">
    <property type="component" value="Chromosome 2"/>
</dbReference>
<evidence type="ECO:0000256" key="10">
    <source>
        <dbReference type="PROSITE-ProRule" id="PRU00175"/>
    </source>
</evidence>
<dbReference type="SMART" id="SM00184">
    <property type="entry name" value="RING"/>
    <property type="match status" value="1"/>
</dbReference>
<dbReference type="PROSITE" id="PS50918">
    <property type="entry name" value="WWE"/>
    <property type="match status" value="1"/>
</dbReference>
<evidence type="ECO:0000313" key="16">
    <source>
        <dbReference type="Proteomes" id="UP001153620"/>
    </source>
</evidence>
<comment type="function">
    <text evidence="11">E3 ubiquitin-protein ligase that specifically binds poly-ADP-ribosylated proteins and mediates their ubiquitination and subsequent degradation.</text>
</comment>
<comment type="pathway">
    <text evidence="11">Protein modification; protein ubiquitination.</text>
</comment>
<dbReference type="GO" id="GO:0008270">
    <property type="term" value="F:zinc ion binding"/>
    <property type="evidence" value="ECO:0007669"/>
    <property type="project" value="UniProtKB-UniRule"/>
</dbReference>
<reference evidence="15" key="1">
    <citation type="submission" date="2022-01" db="EMBL/GenBank/DDBJ databases">
        <authorList>
            <person name="King R."/>
        </authorList>
    </citation>
    <scope>NUCLEOTIDE SEQUENCE</scope>
</reference>
<dbReference type="PROSITE" id="PS00518">
    <property type="entry name" value="ZF_RING_1"/>
    <property type="match status" value="1"/>
</dbReference>
<dbReference type="GO" id="GO:0006511">
    <property type="term" value="P:ubiquitin-dependent protein catabolic process"/>
    <property type="evidence" value="ECO:0007669"/>
    <property type="project" value="UniProtKB-UniRule"/>
</dbReference>
<dbReference type="InterPro" id="IPR044110">
    <property type="entry name" value="RING-HC_RNF146"/>
</dbReference>
<dbReference type="PANTHER" id="PTHR13417">
    <property type="entry name" value="E3 UBIQUITIN-PROTEIN LIGASE RNF146"/>
    <property type="match status" value="1"/>
</dbReference>
<comment type="PTM">
    <text evidence="11">Ubiquitinated; autoubiquitinated.</text>
</comment>
<keyword evidence="5" id="KW-0879">Wnt signaling pathway</keyword>
<feature type="region of interest" description="Disordered" evidence="12">
    <location>
        <begin position="159"/>
        <end position="182"/>
    </location>
</feature>
<evidence type="ECO:0000256" key="9">
    <source>
        <dbReference type="ARBA" id="ARBA00022833"/>
    </source>
</evidence>
<keyword evidence="4 11" id="KW-0808">Transferase</keyword>
<dbReference type="OrthoDB" id="10065815at2759"/>
<dbReference type="InterPro" id="IPR017907">
    <property type="entry name" value="Znf_RING_CS"/>
</dbReference>
<evidence type="ECO:0000256" key="7">
    <source>
        <dbReference type="ARBA" id="ARBA00022771"/>
    </source>
</evidence>
<keyword evidence="9 11" id="KW-0862">Zinc</keyword>
<dbReference type="GO" id="GO:0061630">
    <property type="term" value="F:ubiquitin protein ligase activity"/>
    <property type="evidence" value="ECO:0007669"/>
    <property type="project" value="UniProtKB-UniRule"/>
</dbReference>
<keyword evidence="3 11" id="KW-0963">Cytoplasm</keyword>
<sequence>MQEQIENECPICLQKLLYPVKLPCNHIFCFLCIKGIRKSPDAVKSCAMCRKPFNIEEIEQNVGIEKTSIDKQFNWFYQSKGSTSFWAFDERTNEELEQAYSDEKDHLIISIAGFVYCIDFLRLIQYPVNHPERIRKIKRCDELNQESLTIKGIAGVRLTESGNDNSTSDVNEEASGTNDDELSQILSESLQIEEVINRTN</sequence>
<dbReference type="InterPro" id="IPR001841">
    <property type="entry name" value="Znf_RING"/>
</dbReference>
<name>A0A9N9RV73_9DIPT</name>
<evidence type="ECO:0000256" key="11">
    <source>
        <dbReference type="RuleBase" id="RU367115"/>
    </source>
</evidence>
<comment type="domain">
    <text evidence="11">The WWE domain mediates non-covalent poly(ADP-ribose)-binding.</text>
</comment>
<dbReference type="EC" id="2.3.2.27" evidence="11"/>
<comment type="catalytic activity">
    <reaction evidence="1 11">
        <text>S-ubiquitinyl-[E2 ubiquitin-conjugating enzyme]-L-cysteine + [acceptor protein]-L-lysine = [E2 ubiquitin-conjugating enzyme]-L-cysteine + N(6)-ubiquitinyl-[acceptor protein]-L-lysine.</text>
        <dbReference type="EC" id="2.3.2.27"/>
    </reaction>
</comment>
<evidence type="ECO:0000256" key="5">
    <source>
        <dbReference type="ARBA" id="ARBA00022687"/>
    </source>
</evidence>
<dbReference type="SUPFAM" id="SSF57850">
    <property type="entry name" value="RING/U-box"/>
    <property type="match status" value="1"/>
</dbReference>
<dbReference type="SMART" id="SM00678">
    <property type="entry name" value="WWE"/>
    <property type="match status" value="1"/>
</dbReference>
<keyword evidence="16" id="KW-1185">Reference proteome</keyword>
<dbReference type="SUPFAM" id="SSF117839">
    <property type="entry name" value="WWE domain"/>
    <property type="match status" value="1"/>
</dbReference>
<keyword evidence="7 10" id="KW-0863">Zinc-finger</keyword>
<dbReference type="InterPro" id="IPR033509">
    <property type="entry name" value="RNF146"/>
</dbReference>
<feature type="domain" description="WWE" evidence="14">
    <location>
        <begin position="61"/>
        <end position="139"/>
    </location>
</feature>
<feature type="domain" description="RING-type" evidence="13">
    <location>
        <begin position="9"/>
        <end position="50"/>
    </location>
</feature>
<dbReference type="GO" id="GO:0016055">
    <property type="term" value="P:Wnt signaling pathway"/>
    <property type="evidence" value="ECO:0007669"/>
    <property type="project" value="UniProtKB-KW"/>
</dbReference>
<evidence type="ECO:0000259" key="14">
    <source>
        <dbReference type="PROSITE" id="PS50918"/>
    </source>
</evidence>
<dbReference type="AlphaFoldDB" id="A0A9N9RV73"/>
<accession>A0A9N9RV73</accession>
<dbReference type="PROSITE" id="PS50089">
    <property type="entry name" value="ZF_RING_2"/>
    <property type="match status" value="1"/>
</dbReference>
<dbReference type="Pfam" id="PF15227">
    <property type="entry name" value="zf-C3HC4_4"/>
    <property type="match status" value="1"/>
</dbReference>
<evidence type="ECO:0000259" key="13">
    <source>
        <dbReference type="PROSITE" id="PS50089"/>
    </source>
</evidence>
<dbReference type="Gene3D" id="3.30.40.10">
    <property type="entry name" value="Zinc/RING finger domain, C3HC4 (zinc finger)"/>
    <property type="match status" value="1"/>
</dbReference>
<evidence type="ECO:0000313" key="15">
    <source>
        <dbReference type="EMBL" id="CAG9804135.1"/>
    </source>
</evidence>
<dbReference type="PANTHER" id="PTHR13417:SF2">
    <property type="entry name" value="E3 UBIQUITIN-PROTEIN LIGASE RNF146"/>
    <property type="match status" value="1"/>
</dbReference>
<dbReference type="CDD" id="cd16546">
    <property type="entry name" value="RING-HC_RNF146"/>
    <property type="match status" value="1"/>
</dbReference>
<protein>
    <recommendedName>
        <fullName evidence="11">E3 ubiquitin-protein ligase</fullName>
        <ecNumber evidence="11">2.3.2.27</ecNumber>
    </recommendedName>
</protein>
<evidence type="ECO:0000256" key="12">
    <source>
        <dbReference type="SAM" id="MobiDB-lite"/>
    </source>
</evidence>
<dbReference type="InterPro" id="IPR013083">
    <property type="entry name" value="Znf_RING/FYVE/PHD"/>
</dbReference>